<reference evidence="2 3" key="1">
    <citation type="submission" date="2018-06" db="EMBL/GenBank/DDBJ databases">
        <authorList>
            <consortium name="Pathogen Informatics"/>
            <person name="Doyle S."/>
        </authorList>
    </citation>
    <scope>NUCLEOTIDE SEQUENCE [LARGE SCALE GENOMIC DNA]</scope>
    <source>
        <strain evidence="2 3">NCTC11647</strain>
    </source>
</reference>
<dbReference type="Proteomes" id="UP000251647">
    <property type="component" value="Unassembled WGS sequence"/>
</dbReference>
<dbReference type="Pfam" id="PF07226">
    <property type="entry name" value="DUF1422"/>
    <property type="match status" value="1"/>
</dbReference>
<evidence type="ECO:0000313" key="2">
    <source>
        <dbReference type="EMBL" id="SPY46290.1"/>
    </source>
</evidence>
<dbReference type="AlphaFoldDB" id="A0A2X1WRB8"/>
<proteinExistence type="predicted"/>
<name>A0A2X1WRB8_PHODM</name>
<dbReference type="EMBL" id="UATL01000009">
    <property type="protein sequence ID" value="SPY46290.1"/>
    <property type="molecule type" value="Genomic_DNA"/>
</dbReference>
<accession>A0A2X1WRB8</accession>
<protein>
    <submittedName>
        <fullName evidence="2">Inner membrane protein yijD</fullName>
    </submittedName>
</protein>
<evidence type="ECO:0000313" key="3">
    <source>
        <dbReference type="Proteomes" id="UP000251647"/>
    </source>
</evidence>
<keyword evidence="1" id="KW-0472">Membrane</keyword>
<feature type="transmembrane region" description="Helical" evidence="1">
    <location>
        <begin position="38"/>
        <end position="56"/>
    </location>
</feature>
<keyword evidence="1" id="KW-0812">Transmembrane</keyword>
<dbReference type="InterPro" id="IPR009867">
    <property type="entry name" value="DUF1422"/>
</dbReference>
<keyword evidence="1" id="KW-1133">Transmembrane helix</keyword>
<sequence>MMDMDKQQIKAERKTLILSLLAGLCGNATLAVFFSSHVAFSIFPVIAFGMAVYCLYQEYLRKPMVEGTPAVATACFFIGAFGYSGFQRAMTPEMGSNFISLMIALVLLFWVTYKLGIMEGKKEEIQEQK</sequence>
<gene>
    <name evidence="2" type="primary">yijD</name>
    <name evidence="2" type="ORF">NCTC11647_04653</name>
</gene>
<dbReference type="NCBIfam" id="NF008278">
    <property type="entry name" value="PRK11056.1"/>
    <property type="match status" value="1"/>
</dbReference>
<evidence type="ECO:0000256" key="1">
    <source>
        <dbReference type="SAM" id="Phobius"/>
    </source>
</evidence>
<feature type="transmembrane region" description="Helical" evidence="1">
    <location>
        <begin position="98"/>
        <end position="116"/>
    </location>
</feature>
<organism evidence="2 3">
    <name type="scientific">Photobacterium damselae</name>
    <dbReference type="NCBI Taxonomy" id="38293"/>
    <lineage>
        <taxon>Bacteria</taxon>
        <taxon>Pseudomonadati</taxon>
        <taxon>Pseudomonadota</taxon>
        <taxon>Gammaproteobacteria</taxon>
        <taxon>Vibrionales</taxon>
        <taxon>Vibrionaceae</taxon>
        <taxon>Photobacterium</taxon>
    </lineage>
</organism>
<feature type="transmembrane region" description="Helical" evidence="1">
    <location>
        <begin position="68"/>
        <end position="86"/>
    </location>
</feature>